<reference evidence="7" key="2">
    <citation type="submission" date="2023-04" db="EMBL/GenBank/DDBJ databases">
        <authorList>
            <person name="Bruccoleri R.E."/>
            <person name="Oakeley E.J."/>
            <person name="Faust A.-M."/>
            <person name="Dessus-Babus S."/>
            <person name="Altorfer M."/>
            <person name="Burckhardt D."/>
            <person name="Oertli M."/>
            <person name="Naumann U."/>
            <person name="Petersen F."/>
            <person name="Wong J."/>
        </authorList>
    </citation>
    <scope>NUCLEOTIDE SEQUENCE</scope>
    <source>
        <strain evidence="7">GSM-AAB239-AS_SAM_17_03QT</strain>
        <tissue evidence="7">Leaf</tissue>
    </source>
</reference>
<dbReference type="InterPro" id="IPR005120">
    <property type="entry name" value="UPF3_dom"/>
</dbReference>
<feature type="compositionally biased region" description="Basic and acidic residues" evidence="5">
    <location>
        <begin position="391"/>
        <end position="401"/>
    </location>
</feature>
<keyword evidence="3" id="KW-0866">Nonsense-mediated mRNA decay</keyword>
<comment type="caution">
    <text evidence="7">The sequence shown here is derived from an EMBL/GenBank/DDBJ whole genome shotgun (WGS) entry which is preliminary data.</text>
</comment>
<protein>
    <submittedName>
        <fullName evidence="7">Regulator of nonsense transcripts UPF3-like</fullName>
    </submittedName>
</protein>
<evidence type="ECO:0000313" key="7">
    <source>
        <dbReference type="EMBL" id="KAJ6798867.1"/>
    </source>
</evidence>
<feature type="domain" description="UPF3" evidence="6">
    <location>
        <begin position="7"/>
        <end position="168"/>
    </location>
</feature>
<dbReference type="CDD" id="cd12455">
    <property type="entry name" value="RRM_like_Smg4_UPF3"/>
    <property type="match status" value="1"/>
</dbReference>
<dbReference type="EMBL" id="JANAVB010040217">
    <property type="protein sequence ID" value="KAJ6798867.1"/>
    <property type="molecule type" value="Genomic_DNA"/>
</dbReference>
<dbReference type="GO" id="GO:0005737">
    <property type="term" value="C:cytoplasm"/>
    <property type="evidence" value="ECO:0007669"/>
    <property type="project" value="TreeGrafter"/>
</dbReference>
<keyword evidence="4" id="KW-0539">Nucleus</keyword>
<gene>
    <name evidence="7" type="ORF">M6B38_212390</name>
</gene>
<evidence type="ECO:0000256" key="2">
    <source>
        <dbReference type="ARBA" id="ARBA00005991"/>
    </source>
</evidence>
<reference evidence="7" key="1">
    <citation type="journal article" date="2023" name="GigaByte">
        <title>Genome assembly of the bearded iris, Iris pallida Lam.</title>
        <authorList>
            <person name="Bruccoleri R.E."/>
            <person name="Oakeley E.J."/>
            <person name="Faust A.M.E."/>
            <person name="Altorfer M."/>
            <person name="Dessus-Babus S."/>
            <person name="Burckhardt D."/>
            <person name="Oertli M."/>
            <person name="Naumann U."/>
            <person name="Petersen F."/>
            <person name="Wong J."/>
        </authorList>
    </citation>
    <scope>NUCLEOTIDE SEQUENCE</scope>
    <source>
        <strain evidence="7">GSM-AAB239-AS_SAM_17_03QT</strain>
    </source>
</reference>
<comment type="subcellular location">
    <subcellularLocation>
        <location evidence="1">Nucleus</location>
    </subcellularLocation>
</comment>
<dbReference type="Pfam" id="PF03467">
    <property type="entry name" value="Smg4_UPF3"/>
    <property type="match status" value="1"/>
</dbReference>
<evidence type="ECO:0000256" key="3">
    <source>
        <dbReference type="ARBA" id="ARBA00023161"/>
    </source>
</evidence>
<dbReference type="GO" id="GO:0045727">
    <property type="term" value="P:positive regulation of translation"/>
    <property type="evidence" value="ECO:0007669"/>
    <property type="project" value="TreeGrafter"/>
</dbReference>
<dbReference type="GO" id="GO:0005730">
    <property type="term" value="C:nucleolus"/>
    <property type="evidence" value="ECO:0007669"/>
    <property type="project" value="TreeGrafter"/>
</dbReference>
<dbReference type="SUPFAM" id="SSF54928">
    <property type="entry name" value="RNA-binding domain, RBD"/>
    <property type="match status" value="1"/>
</dbReference>
<dbReference type="InterPro" id="IPR012677">
    <property type="entry name" value="Nucleotide-bd_a/b_plait_sf"/>
</dbReference>
<organism evidence="7 8">
    <name type="scientific">Iris pallida</name>
    <name type="common">Sweet iris</name>
    <dbReference type="NCBI Taxonomy" id="29817"/>
    <lineage>
        <taxon>Eukaryota</taxon>
        <taxon>Viridiplantae</taxon>
        <taxon>Streptophyta</taxon>
        <taxon>Embryophyta</taxon>
        <taxon>Tracheophyta</taxon>
        <taxon>Spermatophyta</taxon>
        <taxon>Magnoliopsida</taxon>
        <taxon>Liliopsida</taxon>
        <taxon>Asparagales</taxon>
        <taxon>Iridaceae</taxon>
        <taxon>Iridoideae</taxon>
        <taxon>Irideae</taxon>
        <taxon>Iris</taxon>
    </lineage>
</organism>
<feature type="compositionally biased region" description="Polar residues" evidence="5">
    <location>
        <begin position="305"/>
        <end position="315"/>
    </location>
</feature>
<accession>A0AAX6E435</accession>
<evidence type="ECO:0000256" key="4">
    <source>
        <dbReference type="ARBA" id="ARBA00023242"/>
    </source>
</evidence>
<keyword evidence="8" id="KW-1185">Reference proteome</keyword>
<evidence type="ECO:0000256" key="5">
    <source>
        <dbReference type="SAM" id="MobiDB-lite"/>
    </source>
</evidence>
<name>A0AAX6E435_IRIPA</name>
<dbReference type="InterPro" id="IPR035979">
    <property type="entry name" value="RBD_domain_sf"/>
</dbReference>
<comment type="similarity">
    <text evidence="2">Belongs to the RENT3 family.</text>
</comment>
<dbReference type="AlphaFoldDB" id="A0AAX6E435"/>
<feature type="compositionally biased region" description="Low complexity" evidence="5">
    <location>
        <begin position="402"/>
        <end position="419"/>
    </location>
</feature>
<feature type="compositionally biased region" description="Polar residues" evidence="5">
    <location>
        <begin position="338"/>
        <end position="347"/>
    </location>
</feature>
<dbReference type="Gene3D" id="3.30.70.330">
    <property type="match status" value="1"/>
</dbReference>
<evidence type="ECO:0000313" key="8">
    <source>
        <dbReference type="Proteomes" id="UP001140949"/>
    </source>
</evidence>
<feature type="compositionally biased region" description="Basic and acidic residues" evidence="5">
    <location>
        <begin position="214"/>
        <end position="235"/>
    </location>
</feature>
<feature type="region of interest" description="Disordered" evidence="5">
    <location>
        <begin position="168"/>
        <end position="259"/>
    </location>
</feature>
<dbReference type="PANTHER" id="PTHR13112">
    <property type="entry name" value="UPF3 REGULATOR OF NONSENSE TRANSCRIPTS-LIKE PROTEIN"/>
    <property type="match status" value="1"/>
</dbReference>
<sequence>MKDPLGRTKVVMRHLPPAIAESALMEQIDGRFSGRYNWARFCQGKTSQKNQRCSRAYVDLKRPEDVLEFADYFNGHTFVNEKGAQFKAVVEYAPSQCVPEVRSKKDGREGTILKDPEYLEFLELISKPVENLPSAEIQLERREAESAGAIKEAFVVTPLMEFIRQKRAARRSQRAAGNGKLSRRAEVVSNSSGPSPKRSTEKRRGPNVMYVTRDSTKNGSGKDKSTYVLVSRKEQLLPAKPVLEGEPGTGSKGTISGAAAVVETGKRRLTILKGKEREDSHNHREEASRRIIRSILTHKEGGQGASNTEQQMHSTNAEKEKRPPRPPIARPITKDYASRSSLPSFSDNDGKKYINDKVSLNGPVSVSNTDKHDKRRRNKERPDRGVWATFRRSDESHRSEEPLSSSSLSAQVPSDSSDSIQVMEAKVGSESMTFPNSRTGLGSNAMTTNHMQPRHGEINFSRSGEIRSAGGGGRLSSAPVENALRHVGRRGPAPNFKEVDSSMSLAEARLSKRGPSGHGSHERQVWIQKSGSAS</sequence>
<dbReference type="InterPro" id="IPR039722">
    <property type="entry name" value="Upf3"/>
</dbReference>
<evidence type="ECO:0000259" key="6">
    <source>
        <dbReference type="Pfam" id="PF03467"/>
    </source>
</evidence>
<dbReference type="GO" id="GO:0000184">
    <property type="term" value="P:nuclear-transcribed mRNA catabolic process, nonsense-mediated decay"/>
    <property type="evidence" value="ECO:0007669"/>
    <property type="project" value="UniProtKB-KW"/>
</dbReference>
<feature type="region of interest" description="Disordered" evidence="5">
    <location>
        <begin position="507"/>
        <end position="534"/>
    </location>
</feature>
<proteinExistence type="inferred from homology"/>
<evidence type="ECO:0000256" key="1">
    <source>
        <dbReference type="ARBA" id="ARBA00004123"/>
    </source>
</evidence>
<dbReference type="GO" id="GO:0003729">
    <property type="term" value="F:mRNA binding"/>
    <property type="evidence" value="ECO:0007669"/>
    <property type="project" value="TreeGrafter"/>
</dbReference>
<feature type="region of interest" description="Disordered" evidence="5">
    <location>
        <begin position="298"/>
        <end position="419"/>
    </location>
</feature>
<dbReference type="PANTHER" id="PTHR13112:SF0">
    <property type="entry name" value="FI21285P1"/>
    <property type="match status" value="1"/>
</dbReference>
<dbReference type="Proteomes" id="UP001140949">
    <property type="component" value="Unassembled WGS sequence"/>
</dbReference>